<dbReference type="PANTHER" id="PTHR13002:SF1">
    <property type="entry name" value="COMPLEX I ASSEMBLY FACTOR TIMMDC1, MITOCHONDRIAL"/>
    <property type="match status" value="1"/>
</dbReference>
<gene>
    <name evidence="11" type="primary">timmdc1</name>
    <name evidence="11" type="ORF">EYF80_028240</name>
</gene>
<evidence type="ECO:0000256" key="5">
    <source>
        <dbReference type="ARBA" id="ARBA00023136"/>
    </source>
</evidence>
<dbReference type="Proteomes" id="UP000314294">
    <property type="component" value="Unassembled WGS sequence"/>
</dbReference>
<comment type="function">
    <text evidence="6">Chaperone protein involved in the assembly of the mitochondrial NADH:ubiquinone oxidoreductase complex (complex I). Participates in constructing the membrane arm of complex I.</text>
</comment>
<comment type="similarity">
    <text evidence="2">Belongs to the Tim17/Tim22/Tim23 family.</text>
</comment>
<feature type="compositionally biased region" description="Basic and acidic residues" evidence="9">
    <location>
        <begin position="190"/>
        <end position="203"/>
    </location>
</feature>
<feature type="transmembrane region" description="Helical" evidence="10">
    <location>
        <begin position="124"/>
        <end position="147"/>
    </location>
</feature>
<dbReference type="OrthoDB" id="5826189at2759"/>
<keyword evidence="4 10" id="KW-1133">Transmembrane helix</keyword>
<evidence type="ECO:0000256" key="4">
    <source>
        <dbReference type="ARBA" id="ARBA00022989"/>
    </source>
</evidence>
<dbReference type="GO" id="GO:0032981">
    <property type="term" value="P:mitochondrial respiratory chain complex I assembly"/>
    <property type="evidence" value="ECO:0007669"/>
    <property type="project" value="InterPro"/>
</dbReference>
<proteinExistence type="inferred from homology"/>
<evidence type="ECO:0000256" key="9">
    <source>
        <dbReference type="SAM" id="MobiDB-lite"/>
    </source>
</evidence>
<evidence type="ECO:0000313" key="11">
    <source>
        <dbReference type="EMBL" id="TNN61495.1"/>
    </source>
</evidence>
<reference evidence="11 12" key="1">
    <citation type="submission" date="2019-03" db="EMBL/GenBank/DDBJ databases">
        <title>First draft genome of Liparis tanakae, snailfish: a comprehensive survey of snailfish specific genes.</title>
        <authorList>
            <person name="Kim W."/>
            <person name="Song I."/>
            <person name="Jeong J.-H."/>
            <person name="Kim D."/>
            <person name="Kim S."/>
            <person name="Ryu S."/>
            <person name="Song J.Y."/>
            <person name="Lee S.K."/>
        </authorList>
    </citation>
    <scope>NUCLEOTIDE SEQUENCE [LARGE SCALE GENOMIC DNA]</scope>
    <source>
        <tissue evidence="11">Muscle</tissue>
    </source>
</reference>
<feature type="transmembrane region" description="Helical" evidence="10">
    <location>
        <begin position="73"/>
        <end position="93"/>
    </location>
</feature>
<dbReference type="EMBL" id="SRLO01000314">
    <property type="protein sequence ID" value="TNN61495.1"/>
    <property type="molecule type" value="Genomic_DNA"/>
</dbReference>
<sequence>MTQRYPEEMTNVIKGSFAAAMGGLLYGGMPAARHARQSYIQVSQAEIYTSRVDAVRSAHNAAIRGFVKYGWRWSWRVAAFVTLFNSVSTGLSVYRDKYTLGHYAAAGAVTGGLFRLTLGLRGLVAGTIIGAVLGIPTGALIIGMQSIPGGTARERRRKERREHFELRLAEWAARLQLTDELMEDLTASSRAEEPNEDLRRIQELLRVPPSEDEAGGGR</sequence>
<comment type="caution">
    <text evidence="11">The sequence shown here is derived from an EMBL/GenBank/DDBJ whole genome shotgun (WGS) entry which is preliminary data.</text>
</comment>
<dbReference type="GO" id="GO:0005739">
    <property type="term" value="C:mitochondrion"/>
    <property type="evidence" value="ECO:0007669"/>
    <property type="project" value="TreeGrafter"/>
</dbReference>
<keyword evidence="3 10" id="KW-0812">Transmembrane</keyword>
<feature type="region of interest" description="Disordered" evidence="9">
    <location>
        <begin position="185"/>
        <end position="218"/>
    </location>
</feature>
<dbReference type="GO" id="GO:0016020">
    <property type="term" value="C:membrane"/>
    <property type="evidence" value="ECO:0007669"/>
    <property type="project" value="UniProtKB-SubCell"/>
</dbReference>
<dbReference type="PANTHER" id="PTHR13002">
    <property type="entry name" value="C3ORF1 PROTEIN-RELATED"/>
    <property type="match status" value="1"/>
</dbReference>
<organism evidence="11 12">
    <name type="scientific">Liparis tanakae</name>
    <name type="common">Tanaka's snailfish</name>
    <dbReference type="NCBI Taxonomy" id="230148"/>
    <lineage>
        <taxon>Eukaryota</taxon>
        <taxon>Metazoa</taxon>
        <taxon>Chordata</taxon>
        <taxon>Craniata</taxon>
        <taxon>Vertebrata</taxon>
        <taxon>Euteleostomi</taxon>
        <taxon>Actinopterygii</taxon>
        <taxon>Neopterygii</taxon>
        <taxon>Teleostei</taxon>
        <taxon>Neoteleostei</taxon>
        <taxon>Acanthomorphata</taxon>
        <taxon>Eupercaria</taxon>
        <taxon>Perciformes</taxon>
        <taxon>Cottioidei</taxon>
        <taxon>Cottales</taxon>
        <taxon>Liparidae</taxon>
        <taxon>Liparis</taxon>
    </lineage>
</organism>
<name>A0A4Z2H8B5_9TELE</name>
<keyword evidence="5 10" id="KW-0472">Membrane</keyword>
<evidence type="ECO:0000256" key="8">
    <source>
        <dbReference type="ARBA" id="ARBA00041344"/>
    </source>
</evidence>
<accession>A0A4Z2H8B5</accession>
<evidence type="ECO:0000313" key="12">
    <source>
        <dbReference type="Proteomes" id="UP000314294"/>
    </source>
</evidence>
<evidence type="ECO:0000256" key="10">
    <source>
        <dbReference type="SAM" id="Phobius"/>
    </source>
</evidence>
<evidence type="ECO:0000256" key="7">
    <source>
        <dbReference type="ARBA" id="ARBA00040778"/>
    </source>
</evidence>
<evidence type="ECO:0000256" key="3">
    <source>
        <dbReference type="ARBA" id="ARBA00022692"/>
    </source>
</evidence>
<protein>
    <recommendedName>
        <fullName evidence="7">Complex I assembly factor TIMMDC1, mitochondrial</fullName>
    </recommendedName>
    <alternativeName>
        <fullName evidence="8">Translocase of inner mitochondrial membrane domain-containing protein 1</fullName>
    </alternativeName>
</protein>
<evidence type="ECO:0000256" key="6">
    <source>
        <dbReference type="ARBA" id="ARBA00037236"/>
    </source>
</evidence>
<comment type="subcellular location">
    <subcellularLocation>
        <location evidence="1">Membrane</location>
        <topology evidence="1">Multi-pass membrane protein</topology>
    </subcellularLocation>
</comment>
<evidence type="ECO:0000256" key="2">
    <source>
        <dbReference type="ARBA" id="ARBA00008444"/>
    </source>
</evidence>
<evidence type="ECO:0000256" key="1">
    <source>
        <dbReference type="ARBA" id="ARBA00004141"/>
    </source>
</evidence>
<dbReference type="Pfam" id="PF02466">
    <property type="entry name" value="Tim17"/>
    <property type="match status" value="1"/>
</dbReference>
<keyword evidence="12" id="KW-1185">Reference proteome</keyword>
<dbReference type="InterPro" id="IPR055299">
    <property type="entry name" value="TIMMDC1"/>
</dbReference>
<dbReference type="AlphaFoldDB" id="A0A4Z2H8B5"/>